<comment type="similarity">
    <text evidence="7">Belongs to the CobB/CbiA family.</text>
</comment>
<dbReference type="EMBL" id="FQZK01000001">
    <property type="protein sequence ID" value="SHI57751.1"/>
    <property type="molecule type" value="Genomic_DNA"/>
</dbReference>
<sequence length="958" mass="98237">MTPLPRIMVAAPMTGQGKTTVATGLMAALRAAGHAVSGHKVGPDYIDPGYHALATGRPGRNLDPHLVGEHRVVPLLLHGARGADAAVVEGVMGLHDGRIGTDGFASSAHVAALTRTPVVLVVDVSRMSRSVGALVAGMAGYDPSVQVAGVILNRAGSARNTAEIVRSTRLPVLGVVPHDERIARPSRHLGLVPAAEREESERVVARLGEHVAAHVDLDAVLELARSAPGLDAGPWDPAAEVGEPVRGRPVVAVAGGRAFTFRYAETEELLRAAGCDVRVFDPLTDAGLPPGTRGLHLGGGFPEVYAGALSANRALAAELREAVLDGVPTAAECAGLLYLARSLDGRPMAGVLAAEARMTERLTLRYPEAVSPRDTLLTRAGERVTGHEFHRTRITPQAGADGPAWEVEGTAEGFASPTLHASYLHVHWAGHPRLAARFAAAVAARPLPVGGAHPGAAPARPAPRTAPGGGAVVAGGGVGPAGLADHTGPASLADPAGPNGLAVLADPVNPANLAGPDVPASPAGSAVLADPAGPDGPTRPHGPTGLDGPADTRNTAVTTAGEGDAGEGGDGPRSADPLRAGPHGRAALVDPRRDRQQGPGSCAAPLHGAPADPLRHHGDAETGEGLLDLAVNVYAGPRPDWLDRALHAGLAGAAAYPDAGPARAAIARRHGRDPADVLPTAGAAEAFTLLARLRPWHRPVVVHPQFTEPHAALEQAGHRVTAVLCPARDGFALDPAAVPEDADLVVVGNPTNPTGVLHPARTLRALRRPGRLLVVDEAFMDAVPGEPGSLAGERLEGVVVLRSLTKHWSIPGIRAGYAVGDPAAVRELARAQTPWSVSAPAVAAMVACAADPRAADEAAERARALDGWRRSLQGGLRRAGADFVPSRAPFVLVRVGEGGHVHLRGRGIAVRRADTFPGLDASWVRVAVRPPETAARFLAALEGWDTGGRTAPALTARA</sequence>
<evidence type="ECO:0000256" key="3">
    <source>
        <dbReference type="ARBA" id="ARBA00022741"/>
    </source>
</evidence>
<feature type="domain" description="Aminotransferase class I/classII large" evidence="9">
    <location>
        <begin position="626"/>
        <end position="941"/>
    </location>
</feature>
<evidence type="ECO:0000256" key="6">
    <source>
        <dbReference type="ARBA" id="ARBA00022962"/>
    </source>
</evidence>
<proteinExistence type="inferred from homology"/>
<dbReference type="Gene3D" id="3.90.1150.10">
    <property type="entry name" value="Aspartate Aminotransferase, domain 1"/>
    <property type="match status" value="1"/>
</dbReference>
<dbReference type="GO" id="GO:0043802">
    <property type="term" value="F:hydrogenobyrinic acid a,c-diamide synthase (glutamine-hydrolysing) activity"/>
    <property type="evidence" value="ECO:0007669"/>
    <property type="project" value="UniProtKB-UniRule"/>
</dbReference>
<dbReference type="InterPro" id="IPR029062">
    <property type="entry name" value="Class_I_gatase-like"/>
</dbReference>
<dbReference type="Gene3D" id="3.40.50.300">
    <property type="entry name" value="P-loop containing nucleotide triphosphate hydrolases"/>
    <property type="match status" value="1"/>
</dbReference>
<dbReference type="InterPro" id="IPR015424">
    <property type="entry name" value="PyrdxlP-dep_Trfase"/>
</dbReference>
<evidence type="ECO:0000256" key="5">
    <source>
        <dbReference type="ARBA" id="ARBA00022842"/>
    </source>
</evidence>
<feature type="domain" description="CobB/CobQ-like glutamine amidotransferase" evidence="11">
    <location>
        <begin position="252"/>
        <end position="431"/>
    </location>
</feature>
<keyword evidence="5 7" id="KW-0460">Magnesium</keyword>
<dbReference type="UniPathway" id="UPA00148">
    <property type="reaction ID" value="UER00220"/>
</dbReference>
<dbReference type="NCBIfam" id="TIGR00379">
    <property type="entry name" value="cobB"/>
    <property type="match status" value="1"/>
</dbReference>
<dbReference type="HAMAP" id="MF_00027">
    <property type="entry name" value="CobB_CbiA"/>
    <property type="match status" value="1"/>
</dbReference>
<dbReference type="NCBIfam" id="NF005915">
    <property type="entry name" value="PRK07908.1"/>
    <property type="match status" value="1"/>
</dbReference>
<dbReference type="InterPro" id="IPR004839">
    <property type="entry name" value="Aminotransferase_I/II_large"/>
</dbReference>
<feature type="active site" description="Nucleophile" evidence="7">
    <location>
        <position position="333"/>
    </location>
</feature>
<dbReference type="STRING" id="758803.SAMN05421803_101634"/>
<keyword evidence="2 7" id="KW-0436">Ligase</keyword>
<evidence type="ECO:0000313" key="12">
    <source>
        <dbReference type="EMBL" id="SHI57751.1"/>
    </source>
</evidence>
<dbReference type="GO" id="GO:0030170">
    <property type="term" value="F:pyridoxal phosphate binding"/>
    <property type="evidence" value="ECO:0007669"/>
    <property type="project" value="InterPro"/>
</dbReference>
<keyword evidence="6 7" id="KW-0315">Glutamine amidotransferase</keyword>
<dbReference type="InterPro" id="IPR015422">
    <property type="entry name" value="PyrdxlP-dep_Trfase_small"/>
</dbReference>
<dbReference type="SUPFAM" id="SSF52540">
    <property type="entry name" value="P-loop containing nucleoside triphosphate hydrolases"/>
    <property type="match status" value="1"/>
</dbReference>
<dbReference type="InterPro" id="IPR004838">
    <property type="entry name" value="NHTrfase_class1_PyrdxlP-BS"/>
</dbReference>
<evidence type="ECO:0000259" key="9">
    <source>
        <dbReference type="Pfam" id="PF00155"/>
    </source>
</evidence>
<dbReference type="Pfam" id="PF07685">
    <property type="entry name" value="GATase_3"/>
    <property type="match status" value="1"/>
</dbReference>
<dbReference type="PANTHER" id="PTHR43873">
    <property type="entry name" value="COBYRINATE A,C-DIAMIDE SYNTHASE"/>
    <property type="match status" value="1"/>
</dbReference>
<dbReference type="Gene3D" id="3.40.50.880">
    <property type="match status" value="1"/>
</dbReference>
<feature type="domain" description="CobQ/CobB/MinD/ParA nucleotide binding" evidence="10">
    <location>
        <begin position="7"/>
        <end position="188"/>
    </location>
</feature>
<dbReference type="PROSITE" id="PS00105">
    <property type="entry name" value="AA_TRANSFER_CLASS_1"/>
    <property type="match status" value="1"/>
</dbReference>
<keyword evidence="13" id="KW-1185">Reference proteome</keyword>
<dbReference type="AlphaFoldDB" id="A0A1M6CAC8"/>
<dbReference type="CDD" id="cd03130">
    <property type="entry name" value="GATase1_CobB"/>
    <property type="match status" value="1"/>
</dbReference>
<evidence type="ECO:0000256" key="7">
    <source>
        <dbReference type="HAMAP-Rule" id="MF_00027"/>
    </source>
</evidence>
<dbReference type="InterPro" id="IPR011698">
    <property type="entry name" value="GATase_3"/>
</dbReference>
<dbReference type="InterPro" id="IPR002586">
    <property type="entry name" value="CobQ/CobB/MinD/ParA_Nub-bd_dom"/>
</dbReference>
<evidence type="ECO:0000313" key="13">
    <source>
        <dbReference type="Proteomes" id="UP000184452"/>
    </source>
</evidence>
<dbReference type="Pfam" id="PF00155">
    <property type="entry name" value="Aminotran_1_2"/>
    <property type="match status" value="1"/>
</dbReference>
<evidence type="ECO:0000256" key="8">
    <source>
        <dbReference type="SAM" id="MobiDB-lite"/>
    </source>
</evidence>
<dbReference type="GO" id="GO:0009236">
    <property type="term" value="P:cobalamin biosynthetic process"/>
    <property type="evidence" value="ECO:0007669"/>
    <property type="project" value="UniProtKB-UniRule"/>
</dbReference>
<comment type="domain">
    <text evidence="7">Comprises of two domains. The C-terminal domain contains the binding site for glutamine and catalyzes the hydrolysis of this substrate to glutamate and ammonia. The N-terminal domain is anticipated to bind ATP and hydrogenobyrinate and catalyzes the ultimate synthesis of the diamide product. The ammonia produced via the glutaminase domain is probably translocated to the adjacent domain via a molecular tunnel, where it reacts with an activated intermediate.</text>
</comment>
<comment type="cofactor">
    <cofactor evidence="1 7">
        <name>Mg(2+)</name>
        <dbReference type="ChEBI" id="CHEBI:18420"/>
    </cofactor>
</comment>
<reference evidence="12 13" key="1">
    <citation type="submission" date="2016-11" db="EMBL/GenBank/DDBJ databases">
        <authorList>
            <person name="Jaros S."/>
            <person name="Januszkiewicz K."/>
            <person name="Wedrychowicz H."/>
        </authorList>
    </citation>
    <scope>NUCLEOTIDE SEQUENCE [LARGE SCALE GENOMIC DNA]</scope>
    <source>
        <strain evidence="12 13">CGMCC 4.5723</strain>
    </source>
</reference>
<dbReference type="Pfam" id="PF01656">
    <property type="entry name" value="CbiA"/>
    <property type="match status" value="1"/>
</dbReference>
<feature type="site" description="Increases nucleophilicity of active site Cys" evidence="7">
    <location>
        <position position="425"/>
    </location>
</feature>
<dbReference type="InterPro" id="IPR004484">
    <property type="entry name" value="CbiA/CobB_synth"/>
</dbReference>
<comment type="miscellaneous">
    <text evidence="7">The a and c carboxylates of hydrogenobyrinate are activated for nucleophilic attack via formation of a phosphorylated intermediate by ATP. CobB catalyzes first the amidation of the c-carboxylate, and then that of the a-carboxylate.</text>
</comment>
<evidence type="ECO:0000259" key="11">
    <source>
        <dbReference type="Pfam" id="PF07685"/>
    </source>
</evidence>
<dbReference type="CDD" id="cd00609">
    <property type="entry name" value="AAT_like"/>
    <property type="match status" value="1"/>
</dbReference>
<dbReference type="PROSITE" id="PS51274">
    <property type="entry name" value="GATASE_COBBQ"/>
    <property type="match status" value="1"/>
</dbReference>
<dbReference type="PANTHER" id="PTHR43873:SF1">
    <property type="entry name" value="COBYRINATE A,C-DIAMIDE SYNTHASE"/>
    <property type="match status" value="1"/>
</dbReference>
<dbReference type="SUPFAM" id="SSF52317">
    <property type="entry name" value="Class I glutamine amidotransferase-like"/>
    <property type="match status" value="1"/>
</dbReference>
<keyword evidence="3 7" id="KW-0547">Nucleotide-binding</keyword>
<comment type="pathway">
    <text evidence="7">Cofactor biosynthesis; adenosylcobalamin biosynthesis; cob(II)yrinate a,c-diamide from precorrin-2 (aerobic route): step 9/10.</text>
</comment>
<feature type="region of interest" description="Disordered" evidence="8">
    <location>
        <begin position="513"/>
        <end position="620"/>
    </location>
</feature>
<evidence type="ECO:0000259" key="10">
    <source>
        <dbReference type="Pfam" id="PF01656"/>
    </source>
</evidence>
<dbReference type="Gene3D" id="3.40.640.10">
    <property type="entry name" value="Type I PLP-dependent aspartate aminotransferase-like (Major domain)"/>
    <property type="match status" value="1"/>
</dbReference>
<evidence type="ECO:0000256" key="1">
    <source>
        <dbReference type="ARBA" id="ARBA00001946"/>
    </source>
</evidence>
<evidence type="ECO:0000256" key="2">
    <source>
        <dbReference type="ARBA" id="ARBA00022598"/>
    </source>
</evidence>
<dbReference type="GO" id="GO:0042242">
    <property type="term" value="F:cobyrinic acid a,c-diamide synthase activity"/>
    <property type="evidence" value="ECO:0007669"/>
    <property type="project" value="InterPro"/>
</dbReference>
<dbReference type="SUPFAM" id="SSF53383">
    <property type="entry name" value="PLP-dependent transferases"/>
    <property type="match status" value="1"/>
</dbReference>
<dbReference type="Proteomes" id="UP000184452">
    <property type="component" value="Unassembled WGS sequence"/>
</dbReference>
<organism evidence="12 13">
    <name type="scientific">Nocardiopsis flavescens</name>
    <dbReference type="NCBI Taxonomy" id="758803"/>
    <lineage>
        <taxon>Bacteria</taxon>
        <taxon>Bacillati</taxon>
        <taxon>Actinomycetota</taxon>
        <taxon>Actinomycetes</taxon>
        <taxon>Streptosporangiales</taxon>
        <taxon>Nocardiopsidaceae</taxon>
        <taxon>Nocardiopsis</taxon>
    </lineage>
</organism>
<feature type="region of interest" description="Disordered" evidence="8">
    <location>
        <begin position="452"/>
        <end position="473"/>
    </location>
</feature>
<keyword evidence="4 7" id="KW-0067">ATP-binding</keyword>
<dbReference type="InterPro" id="IPR027417">
    <property type="entry name" value="P-loop_NTPase"/>
</dbReference>
<accession>A0A1M6CAC8</accession>
<feature type="compositionally biased region" description="Low complexity" evidence="8">
    <location>
        <begin position="452"/>
        <end position="466"/>
    </location>
</feature>
<protein>
    <recommendedName>
        <fullName evidence="7">Hydrogenobyrinate a,c-diamide synthase</fullName>
        <ecNumber evidence="7">6.3.5.9</ecNumber>
    </recommendedName>
    <alternativeName>
        <fullName evidence="7">Hydrogenobyrinic acid a,c-diamide synthase</fullName>
    </alternativeName>
</protein>
<dbReference type="InterPro" id="IPR015421">
    <property type="entry name" value="PyrdxlP-dep_Trfase_major"/>
</dbReference>
<comment type="catalytic activity">
    <reaction evidence="7">
        <text>hydrogenobyrinate + 2 L-glutamine + 2 ATP + 2 H2O = hydrogenobyrinate a,c-diamide + 2 L-glutamate + 2 ADP + 2 phosphate + 2 H(+)</text>
        <dbReference type="Rhea" id="RHEA:12544"/>
        <dbReference type="ChEBI" id="CHEBI:15377"/>
        <dbReference type="ChEBI" id="CHEBI:15378"/>
        <dbReference type="ChEBI" id="CHEBI:29985"/>
        <dbReference type="ChEBI" id="CHEBI:30616"/>
        <dbReference type="ChEBI" id="CHEBI:43474"/>
        <dbReference type="ChEBI" id="CHEBI:58359"/>
        <dbReference type="ChEBI" id="CHEBI:77873"/>
        <dbReference type="ChEBI" id="CHEBI:77874"/>
        <dbReference type="ChEBI" id="CHEBI:456216"/>
        <dbReference type="EC" id="6.3.5.9"/>
    </reaction>
</comment>
<comment type="function">
    <text evidence="7">Catalyzes the ATP-dependent amidation of the two carboxylate groups at positions a and c of hydrogenobyrinate, using either L-glutamine or ammonia as the nitrogen source.</text>
</comment>
<evidence type="ECO:0000256" key="4">
    <source>
        <dbReference type="ARBA" id="ARBA00022840"/>
    </source>
</evidence>
<dbReference type="EC" id="6.3.5.9" evidence="7"/>
<name>A0A1M6CAC8_9ACTN</name>
<dbReference type="GO" id="GO:0005524">
    <property type="term" value="F:ATP binding"/>
    <property type="evidence" value="ECO:0007669"/>
    <property type="project" value="UniProtKB-UniRule"/>
</dbReference>
<dbReference type="NCBIfam" id="NF002204">
    <property type="entry name" value="PRK01077.1"/>
    <property type="match status" value="1"/>
</dbReference>
<gene>
    <name evidence="7" type="primary">cobB</name>
    <name evidence="12" type="ORF">SAMN05421803_101634</name>
</gene>
<keyword evidence="7" id="KW-0169">Cobalamin biosynthesis</keyword>